<evidence type="ECO:0000313" key="1">
    <source>
        <dbReference type="EMBL" id="KOF22417.1"/>
    </source>
</evidence>
<comment type="caution">
    <text evidence="1">The sequence shown here is derived from an EMBL/GenBank/DDBJ whole genome shotgun (WGS) entry which is preliminary data.</text>
</comment>
<dbReference type="EMBL" id="LGAP01000001">
    <property type="protein sequence ID" value="KOF22417.1"/>
    <property type="molecule type" value="Genomic_DNA"/>
</dbReference>
<name>A0A0L8C641_ENSAD</name>
<evidence type="ECO:0008006" key="3">
    <source>
        <dbReference type="Google" id="ProtNLM"/>
    </source>
</evidence>
<dbReference type="InterPro" id="IPR014598">
    <property type="entry name" value="UCP035865"/>
</dbReference>
<proteinExistence type="predicted"/>
<protein>
    <recommendedName>
        <fullName evidence="3">DUF2336 domain-containing protein</fullName>
    </recommendedName>
</protein>
<dbReference type="PATRIC" id="fig|106592.7.peg.529"/>
<dbReference type="InterPro" id="IPR019285">
    <property type="entry name" value="DUF2336"/>
</dbReference>
<accession>A0A0L8C641</accession>
<dbReference type="PIRSF" id="PIRSF035865">
    <property type="entry name" value="UCP035865"/>
    <property type="match status" value="1"/>
</dbReference>
<gene>
    <name evidence="1" type="ORF">AC244_02475</name>
</gene>
<dbReference type="Pfam" id="PF10098">
    <property type="entry name" value="DUF2336"/>
    <property type="match status" value="1"/>
</dbReference>
<dbReference type="RefSeq" id="WP_053247221.1">
    <property type="nucleotide sequence ID" value="NZ_LGAP01000001.1"/>
</dbReference>
<organism evidence="1 2">
    <name type="scientific">Ensifer adhaerens</name>
    <name type="common">Sinorhizobium morelense</name>
    <dbReference type="NCBI Taxonomy" id="106592"/>
    <lineage>
        <taxon>Bacteria</taxon>
        <taxon>Pseudomonadati</taxon>
        <taxon>Pseudomonadota</taxon>
        <taxon>Alphaproteobacteria</taxon>
        <taxon>Hyphomicrobiales</taxon>
        <taxon>Rhizobiaceae</taxon>
        <taxon>Sinorhizobium/Ensifer group</taxon>
        <taxon>Ensifer</taxon>
    </lineage>
</organism>
<reference evidence="2" key="1">
    <citation type="submission" date="2015-07" db="EMBL/GenBank/DDBJ databases">
        <title>Whole genome sequence of an Ensifer adhaerens strain isolated from a cave pool in the Wind Cave National Park.</title>
        <authorList>
            <person name="Eng W.W.H."/>
            <person name="Gan H.M."/>
            <person name="Barton H.A."/>
            <person name="Savka M.A."/>
        </authorList>
    </citation>
    <scope>NUCLEOTIDE SEQUENCE [LARGE SCALE GENOMIC DNA]</scope>
    <source>
        <strain evidence="2">SD006</strain>
    </source>
</reference>
<dbReference type="OrthoDB" id="9798569at2"/>
<dbReference type="AlphaFoldDB" id="A0A0L8C641"/>
<dbReference type="Proteomes" id="UP000037425">
    <property type="component" value="Unassembled WGS sequence"/>
</dbReference>
<evidence type="ECO:0000313" key="2">
    <source>
        <dbReference type="Proteomes" id="UP000037425"/>
    </source>
</evidence>
<sequence>MIIQAFLRWVETARTGDRARAARALGRAYVDAQMNGIDRRAAEMAMTFLLDDPSPKVRSALAEVLAPSSDIPRAIILGLAEDQPEIAYIVISRSPVLTDEDLVDLAARGSVETRALIAARAFVSRSVCAAIAEIGSEEEMLILLENDGAQLSRRSLKRIANRLGHSAAIRDLLLDRADLPSDARHTLVEQVGVALAAFGLVQMAIGATRVERITREACDVAAVGMAGTLAVEELPGLVAHLRESGRLTPAFLLHALVTGRAEFFSAAIVDLSGVTEKRVRSILSGGRIHSIRALFESAGLGRDVSEAFAEAALLWRKDGATGTDDCRASVCTALLASLRGQRAPSPACNAMAEILERLAFAEQRQSARDYAQLAARQAA</sequence>